<evidence type="ECO:0000259" key="11">
    <source>
        <dbReference type="SMART" id="SM00563"/>
    </source>
</evidence>
<comment type="pathway">
    <text evidence="2">Phospholipid metabolism; CDP-diacylglycerol biosynthesis; CDP-diacylglycerol from sn-glycerol 3-phosphate: step 2/3.</text>
</comment>
<keyword evidence="10" id="KW-0812">Transmembrane</keyword>
<dbReference type="InterPro" id="IPR002123">
    <property type="entry name" value="Plipid/glycerol_acylTrfase"/>
</dbReference>
<comment type="catalytic activity">
    <reaction evidence="1 9">
        <text>a 1-acyl-sn-glycero-3-phosphate + an acyl-CoA = a 1,2-diacyl-sn-glycero-3-phosphate + CoA</text>
        <dbReference type="Rhea" id="RHEA:19709"/>
        <dbReference type="ChEBI" id="CHEBI:57287"/>
        <dbReference type="ChEBI" id="CHEBI:57970"/>
        <dbReference type="ChEBI" id="CHEBI:58342"/>
        <dbReference type="ChEBI" id="CHEBI:58608"/>
        <dbReference type="EC" id="2.3.1.51"/>
    </reaction>
</comment>
<comment type="caution">
    <text evidence="12">The sequence shown here is derived from an EMBL/GenBank/DDBJ whole genome shotgun (WGS) entry which is preliminary data.</text>
</comment>
<feature type="domain" description="Phospholipid/glycerol acyltransferase" evidence="11">
    <location>
        <begin position="73"/>
        <end position="187"/>
    </location>
</feature>
<name>A0A6L5XAG8_9BACT</name>
<evidence type="ECO:0000256" key="3">
    <source>
        <dbReference type="ARBA" id="ARBA00005189"/>
    </source>
</evidence>
<comment type="pathway">
    <text evidence="3">Lipid metabolism.</text>
</comment>
<evidence type="ECO:0000256" key="5">
    <source>
        <dbReference type="ARBA" id="ARBA00013211"/>
    </source>
</evidence>
<evidence type="ECO:0000313" key="12">
    <source>
        <dbReference type="EMBL" id="MSS17370.1"/>
    </source>
</evidence>
<dbReference type="GO" id="GO:0016020">
    <property type="term" value="C:membrane"/>
    <property type="evidence" value="ECO:0007669"/>
    <property type="project" value="InterPro"/>
</dbReference>
<evidence type="ECO:0000256" key="1">
    <source>
        <dbReference type="ARBA" id="ARBA00001141"/>
    </source>
</evidence>
<dbReference type="AlphaFoldDB" id="A0A6L5XAG8"/>
<organism evidence="12 13">
    <name type="scientific">Sodaliphilus pleomorphus</name>
    <dbReference type="NCBI Taxonomy" id="2606626"/>
    <lineage>
        <taxon>Bacteria</taxon>
        <taxon>Pseudomonadati</taxon>
        <taxon>Bacteroidota</taxon>
        <taxon>Bacteroidia</taxon>
        <taxon>Bacteroidales</taxon>
        <taxon>Muribaculaceae</taxon>
        <taxon>Sodaliphilus</taxon>
    </lineage>
</organism>
<proteinExistence type="inferred from homology"/>
<evidence type="ECO:0000256" key="9">
    <source>
        <dbReference type="RuleBase" id="RU361267"/>
    </source>
</evidence>
<keyword evidence="9" id="KW-0443">Lipid metabolism</keyword>
<dbReference type="CDD" id="cd07989">
    <property type="entry name" value="LPLAT_AGPAT-like"/>
    <property type="match status" value="1"/>
</dbReference>
<dbReference type="EMBL" id="VULT01000008">
    <property type="protein sequence ID" value="MSS17370.1"/>
    <property type="molecule type" value="Genomic_DNA"/>
</dbReference>
<dbReference type="Proteomes" id="UP000483362">
    <property type="component" value="Unassembled WGS sequence"/>
</dbReference>
<dbReference type="PANTHER" id="PTHR10434:SF66">
    <property type="entry name" value="PHOSPHOLIPID_GLYCEROL ACYLTRANSFERASE DOMAIN-CONTAINING PROTEIN"/>
    <property type="match status" value="1"/>
</dbReference>
<dbReference type="PANTHER" id="PTHR10434">
    <property type="entry name" value="1-ACYL-SN-GLYCEROL-3-PHOSPHATE ACYLTRANSFERASE"/>
    <property type="match status" value="1"/>
</dbReference>
<evidence type="ECO:0000256" key="4">
    <source>
        <dbReference type="ARBA" id="ARBA00008655"/>
    </source>
</evidence>
<keyword evidence="10" id="KW-0472">Membrane</keyword>
<keyword evidence="9" id="KW-0444">Lipid biosynthesis</keyword>
<evidence type="ECO:0000313" key="13">
    <source>
        <dbReference type="Proteomes" id="UP000483362"/>
    </source>
</evidence>
<dbReference type="GO" id="GO:0006654">
    <property type="term" value="P:phosphatidic acid biosynthetic process"/>
    <property type="evidence" value="ECO:0007669"/>
    <property type="project" value="TreeGrafter"/>
</dbReference>
<keyword evidence="9" id="KW-1208">Phospholipid metabolism</keyword>
<dbReference type="RefSeq" id="WP_154326738.1">
    <property type="nucleotide sequence ID" value="NZ_CP045696.1"/>
</dbReference>
<evidence type="ECO:0000256" key="2">
    <source>
        <dbReference type="ARBA" id="ARBA00004728"/>
    </source>
</evidence>
<dbReference type="Pfam" id="PF01553">
    <property type="entry name" value="Acyltransferase"/>
    <property type="match status" value="1"/>
</dbReference>
<comment type="domain">
    <text evidence="9">The HXXXXD motif is essential for acyltransferase activity and may constitute the binding site for the phosphate moiety of the glycerol-3-phosphate.</text>
</comment>
<evidence type="ECO:0000256" key="7">
    <source>
        <dbReference type="ARBA" id="ARBA00022679"/>
    </source>
</evidence>
<dbReference type="NCBIfam" id="TIGR00530">
    <property type="entry name" value="AGP_acyltrn"/>
    <property type="match status" value="1"/>
</dbReference>
<reference evidence="12 13" key="1">
    <citation type="submission" date="2019-08" db="EMBL/GenBank/DDBJ databases">
        <title>In-depth cultivation of the pig gut microbiome towards novel bacterial diversity and tailored functional studies.</title>
        <authorList>
            <person name="Wylensek D."/>
            <person name="Hitch T.C.A."/>
            <person name="Clavel T."/>
        </authorList>
    </citation>
    <scope>NUCLEOTIDE SEQUENCE [LARGE SCALE GENOMIC DNA]</scope>
    <source>
        <strain evidence="12 13">Oil-RF-744-WCA-WT-10</strain>
    </source>
</reference>
<keyword evidence="7 9" id="KW-0808">Transferase</keyword>
<feature type="transmembrane region" description="Helical" evidence="10">
    <location>
        <begin position="7"/>
        <end position="32"/>
    </location>
</feature>
<keyword evidence="13" id="KW-1185">Reference proteome</keyword>
<accession>A0A6L5XAG8</accession>
<evidence type="ECO:0000256" key="6">
    <source>
        <dbReference type="ARBA" id="ARBA00016139"/>
    </source>
</evidence>
<dbReference type="EC" id="2.3.1.51" evidence="5 9"/>
<dbReference type="GO" id="GO:0003841">
    <property type="term" value="F:1-acylglycerol-3-phosphate O-acyltransferase activity"/>
    <property type="evidence" value="ECO:0007669"/>
    <property type="project" value="UniProtKB-UniRule"/>
</dbReference>
<comment type="similarity">
    <text evidence="4 9">Belongs to the 1-acyl-sn-glycerol-3-phosphate acyltransferase family.</text>
</comment>
<keyword evidence="8 9" id="KW-0012">Acyltransferase</keyword>
<dbReference type="SUPFAM" id="SSF69593">
    <property type="entry name" value="Glycerol-3-phosphate (1)-acyltransferase"/>
    <property type="match status" value="1"/>
</dbReference>
<protein>
    <recommendedName>
        <fullName evidence="6 9">1-acyl-sn-glycerol-3-phosphate acyltransferase</fullName>
        <ecNumber evidence="5 9">2.3.1.51</ecNumber>
    </recommendedName>
</protein>
<keyword evidence="9" id="KW-0594">Phospholipid biosynthesis</keyword>
<keyword evidence="10" id="KW-1133">Transmembrane helix</keyword>
<evidence type="ECO:0000256" key="8">
    <source>
        <dbReference type="ARBA" id="ARBA00023315"/>
    </source>
</evidence>
<dbReference type="SMART" id="SM00563">
    <property type="entry name" value="PlsC"/>
    <property type="match status" value="1"/>
</dbReference>
<sequence length="240" mass="27080">MKILFGIYQWCIACPIIIVATLLTAIGTLILAPFDKTYFGYYVPKWWARLWCWLLFVKVEVRGREKIDRNTSYIFVANHQGAYDIFSIYGFLGHNFRWMMRKGLTNIPLVGWACEAAGHIMVDHHNNTALKKTMTDAEKRLADGFSLVVFPEGRRTDTGKMGHFKSGAFKLAAEFNLPVVPITIDGSYQVMPRSTFNVTPGTIVLTMHEPIAPGSSQLDAKALAQKCYDIIHADLPKSMQ</sequence>
<evidence type="ECO:0000256" key="10">
    <source>
        <dbReference type="SAM" id="Phobius"/>
    </source>
</evidence>
<gene>
    <name evidence="12" type="ORF">FYJ29_06295</name>
</gene>
<dbReference type="InterPro" id="IPR004552">
    <property type="entry name" value="AGP_acyltrans"/>
</dbReference>